<dbReference type="EMBL" id="CP027306">
    <property type="protein sequence ID" value="AXE78516.1"/>
    <property type="molecule type" value="Genomic_DNA"/>
</dbReference>
<protein>
    <submittedName>
        <fullName evidence="2">Uncharacterized protein</fullName>
    </submittedName>
</protein>
<accession>A0A2Z5JDR4</accession>
<evidence type="ECO:0000313" key="2">
    <source>
        <dbReference type="EMBL" id="AXE78516.1"/>
    </source>
</evidence>
<gene>
    <name evidence="2" type="ORF">C5746_18055</name>
</gene>
<organism evidence="2 3">
    <name type="scientific">Streptomyces atratus</name>
    <dbReference type="NCBI Taxonomy" id="1893"/>
    <lineage>
        <taxon>Bacteria</taxon>
        <taxon>Bacillati</taxon>
        <taxon>Actinomycetota</taxon>
        <taxon>Actinomycetes</taxon>
        <taxon>Kitasatosporales</taxon>
        <taxon>Streptomycetaceae</taxon>
        <taxon>Streptomyces</taxon>
    </lineage>
</organism>
<proteinExistence type="predicted"/>
<evidence type="ECO:0000256" key="1">
    <source>
        <dbReference type="SAM" id="MobiDB-lite"/>
    </source>
</evidence>
<reference evidence="2 3" key="1">
    <citation type="journal article" date="2018" name="Front. Microbiol.">
        <title>Genome Sequencing of Streptomyces atratus SCSIOZH16 and Activation Production of Nocardamine via Metabolic Engineering.</title>
        <authorList>
            <person name="Li Y."/>
            <person name="Zhang C."/>
            <person name="Liu C."/>
            <person name="Ju J."/>
            <person name="Ma J."/>
        </authorList>
    </citation>
    <scope>NUCLEOTIDE SEQUENCE [LARGE SCALE GENOMIC DNA]</scope>
    <source>
        <strain evidence="2 3">SCSIO_ZH16</strain>
    </source>
</reference>
<evidence type="ECO:0000313" key="3">
    <source>
        <dbReference type="Proteomes" id="UP000252698"/>
    </source>
</evidence>
<dbReference type="Proteomes" id="UP000252698">
    <property type="component" value="Chromosome"/>
</dbReference>
<feature type="compositionally biased region" description="Low complexity" evidence="1">
    <location>
        <begin position="116"/>
        <end position="128"/>
    </location>
</feature>
<dbReference type="KEGG" id="sata:C5746_18055"/>
<feature type="region of interest" description="Disordered" evidence="1">
    <location>
        <begin position="1"/>
        <end position="143"/>
    </location>
</feature>
<sequence>MRRERATPASSLFIPNAGAPVAHPHAPPWPRRTRTTAKQAVSGPDRAAGREPDRGIHLVEGAIDRNVSSSQGMGVRAAANEREDEAEEGEGEGAVKPGSAATGRGDGEGDADDATRPAGASAPDAAARPGRRAARFAPASCLM</sequence>
<feature type="compositionally biased region" description="Basic and acidic residues" evidence="1">
    <location>
        <begin position="47"/>
        <end position="57"/>
    </location>
</feature>
<name>A0A2Z5JDR4_STRAR</name>
<dbReference type="AlphaFoldDB" id="A0A2Z5JDR4"/>
<feature type="compositionally biased region" description="Acidic residues" evidence="1">
    <location>
        <begin position="82"/>
        <end position="91"/>
    </location>
</feature>